<organism evidence="2">
    <name type="scientific">human gut metagenome</name>
    <dbReference type="NCBI Taxonomy" id="408170"/>
    <lineage>
        <taxon>unclassified sequences</taxon>
        <taxon>metagenomes</taxon>
        <taxon>organismal metagenomes</taxon>
    </lineage>
</organism>
<evidence type="ECO:0000313" key="2">
    <source>
        <dbReference type="EMBL" id="EKC74003.1"/>
    </source>
</evidence>
<accession>K1TVY8</accession>
<sequence length="50" mass="5719">MASTSFSSLPEHGQDFARQKGISEIDNPEIKVVYMDIYDCRSEYDFTIAL</sequence>
<name>K1TVY8_9ZZZZ</name>
<proteinExistence type="predicted"/>
<comment type="caution">
    <text evidence="2">The sequence shown here is derived from an EMBL/GenBank/DDBJ whole genome shotgun (WGS) entry which is preliminary data.</text>
</comment>
<dbReference type="EMBL" id="AJWZ01001367">
    <property type="protein sequence ID" value="EKC74003.1"/>
    <property type="molecule type" value="Genomic_DNA"/>
</dbReference>
<dbReference type="AlphaFoldDB" id="K1TVY8"/>
<gene>
    <name evidence="2" type="ORF">OBE_02104</name>
</gene>
<feature type="non-terminal residue" evidence="2">
    <location>
        <position position="50"/>
    </location>
</feature>
<feature type="region of interest" description="Disordered" evidence="1">
    <location>
        <begin position="1"/>
        <end position="20"/>
    </location>
</feature>
<evidence type="ECO:0000256" key="1">
    <source>
        <dbReference type="SAM" id="MobiDB-lite"/>
    </source>
</evidence>
<reference evidence="2" key="1">
    <citation type="journal article" date="2013" name="Environ. Microbiol.">
        <title>Microbiota from the distal guts of lean and obese adolescents exhibit partial functional redundancy besides clear differences in community structure.</title>
        <authorList>
            <person name="Ferrer M."/>
            <person name="Ruiz A."/>
            <person name="Lanza F."/>
            <person name="Haange S.B."/>
            <person name="Oberbach A."/>
            <person name="Till H."/>
            <person name="Bargiela R."/>
            <person name="Campoy C."/>
            <person name="Segura M.T."/>
            <person name="Richter M."/>
            <person name="von Bergen M."/>
            <person name="Seifert J."/>
            <person name="Suarez A."/>
        </authorList>
    </citation>
    <scope>NUCLEOTIDE SEQUENCE</scope>
</reference>
<protein>
    <submittedName>
        <fullName evidence="2">Uncharacterized protein</fullName>
    </submittedName>
</protein>